<dbReference type="PANTHER" id="PTHR16483">
    <property type="entry name" value="GASTROKINE 1"/>
    <property type="match status" value="1"/>
</dbReference>
<dbReference type="SMART" id="SM01039">
    <property type="entry name" value="BRICHOS"/>
    <property type="match status" value="1"/>
</dbReference>
<dbReference type="Pfam" id="PF04089">
    <property type="entry name" value="BRICHOS"/>
    <property type="match status" value="1"/>
</dbReference>
<feature type="domain" description="BRICHOS" evidence="3">
    <location>
        <begin position="54"/>
        <end position="147"/>
    </location>
</feature>
<dbReference type="Proteomes" id="UP000515156">
    <property type="component" value="Chromosome 4"/>
</dbReference>
<keyword evidence="2" id="KW-0732">Signal</keyword>
<organism evidence="4 5">
    <name type="scientific">Microcaecilia unicolor</name>
    <dbReference type="NCBI Taxonomy" id="1415580"/>
    <lineage>
        <taxon>Eukaryota</taxon>
        <taxon>Metazoa</taxon>
        <taxon>Chordata</taxon>
        <taxon>Craniata</taxon>
        <taxon>Vertebrata</taxon>
        <taxon>Euteleostomi</taxon>
        <taxon>Amphibia</taxon>
        <taxon>Gymnophiona</taxon>
        <taxon>Siphonopidae</taxon>
        <taxon>Microcaecilia</taxon>
    </lineage>
</organism>
<feature type="signal peptide" evidence="2">
    <location>
        <begin position="1"/>
        <end position="20"/>
    </location>
</feature>
<dbReference type="InParanoid" id="A0A6P7XXN7"/>
<evidence type="ECO:0000313" key="4">
    <source>
        <dbReference type="Proteomes" id="UP000515156"/>
    </source>
</evidence>
<reference evidence="5" key="1">
    <citation type="submission" date="2025-08" db="UniProtKB">
        <authorList>
            <consortium name="RefSeq"/>
        </authorList>
    </citation>
    <scope>IDENTIFICATION</scope>
</reference>
<dbReference type="OrthoDB" id="8674753at2759"/>
<dbReference type="KEGG" id="muo:115468103"/>
<feature type="chain" id="PRO_5028459746" evidence="2">
    <location>
        <begin position="21"/>
        <end position="172"/>
    </location>
</feature>
<protein>
    <submittedName>
        <fullName evidence="5">Gastrokine-1-like</fullName>
    </submittedName>
</protein>
<keyword evidence="4" id="KW-1185">Reference proteome</keyword>
<name>A0A6P7XXN7_9AMPH</name>
<dbReference type="GeneID" id="115468103"/>
<keyword evidence="1" id="KW-1015">Disulfide bond</keyword>
<dbReference type="RefSeq" id="XP_030055480.1">
    <property type="nucleotide sequence ID" value="XM_030199620.1"/>
</dbReference>
<dbReference type="PROSITE" id="PS50869">
    <property type="entry name" value="BRICHOS"/>
    <property type="match status" value="1"/>
</dbReference>
<gene>
    <name evidence="5" type="primary">LOC115468103</name>
</gene>
<sequence length="172" mass="18790">MQAFVVYTALLGVLLTIIVADDNINISNQGNVGSDVHQTVNINNHDNVANINNYNGWDSWNTVCDYNKGLFAARLFSKTSCVVTRMNPAVVPSLAQLSKMAGEKKSFSESTSPLKARYTVTQLQVKNVAQYGEHINALCRGIPTFYAQEIKNPKCGGCRANIVTILGISLCF</sequence>
<dbReference type="AlphaFoldDB" id="A0A6P7XXN7"/>
<dbReference type="Gene3D" id="3.30.390.150">
    <property type="match status" value="1"/>
</dbReference>
<evidence type="ECO:0000259" key="3">
    <source>
        <dbReference type="PROSITE" id="PS50869"/>
    </source>
</evidence>
<accession>A0A6P7XXN7</accession>
<dbReference type="InterPro" id="IPR051772">
    <property type="entry name" value="Gastrokine"/>
</dbReference>
<evidence type="ECO:0000256" key="1">
    <source>
        <dbReference type="ARBA" id="ARBA00023157"/>
    </source>
</evidence>
<proteinExistence type="predicted"/>
<dbReference type="InterPro" id="IPR007084">
    <property type="entry name" value="BRICHOS_dom"/>
</dbReference>
<evidence type="ECO:0000313" key="5">
    <source>
        <dbReference type="RefSeq" id="XP_030055480.1"/>
    </source>
</evidence>
<evidence type="ECO:0000256" key="2">
    <source>
        <dbReference type="SAM" id="SignalP"/>
    </source>
</evidence>